<dbReference type="KEGG" id="lje:BUE77_03090"/>
<proteinExistence type="predicted"/>
<dbReference type="AlphaFoldDB" id="A0A5N1IH72"/>
<gene>
    <name evidence="2" type="ORF">F6H94_04565</name>
</gene>
<keyword evidence="1" id="KW-0812">Transmembrane</keyword>
<name>A0A5N1IH72_LACJE</name>
<comment type="caution">
    <text evidence="2">The sequence shown here is derived from an EMBL/GenBank/DDBJ whole genome shotgun (WGS) entry which is preliminary data.</text>
</comment>
<keyword evidence="1" id="KW-0472">Membrane</keyword>
<evidence type="ECO:0000256" key="1">
    <source>
        <dbReference type="SAM" id="Phobius"/>
    </source>
</evidence>
<evidence type="ECO:0000313" key="2">
    <source>
        <dbReference type="EMBL" id="KAA9322770.1"/>
    </source>
</evidence>
<keyword evidence="1" id="KW-1133">Transmembrane helix</keyword>
<sequence length="63" mass="7153">MFNLLLVLLIIWLLFKLGIGLFKILTFLLGIIVIFYIASFILLPILIIFIIGLGITTLSKDFL</sequence>
<evidence type="ECO:0000313" key="3">
    <source>
        <dbReference type="Proteomes" id="UP000327236"/>
    </source>
</evidence>
<dbReference type="EMBL" id="VYWW01000016">
    <property type="protein sequence ID" value="KAA9322770.1"/>
    <property type="molecule type" value="Genomic_DNA"/>
</dbReference>
<dbReference type="Proteomes" id="UP000327236">
    <property type="component" value="Unassembled WGS sequence"/>
</dbReference>
<protein>
    <submittedName>
        <fullName evidence="2">Uncharacterized protein</fullName>
    </submittedName>
</protein>
<organism evidence="2 3">
    <name type="scientific">Lactobacillus jensenii</name>
    <dbReference type="NCBI Taxonomy" id="109790"/>
    <lineage>
        <taxon>Bacteria</taxon>
        <taxon>Bacillati</taxon>
        <taxon>Bacillota</taxon>
        <taxon>Bacilli</taxon>
        <taxon>Lactobacillales</taxon>
        <taxon>Lactobacillaceae</taxon>
        <taxon>Lactobacillus</taxon>
    </lineage>
</organism>
<accession>A0A5N1IH72</accession>
<feature type="transmembrane region" description="Helical" evidence="1">
    <location>
        <begin position="30"/>
        <end position="55"/>
    </location>
</feature>
<reference evidence="2 3" key="1">
    <citation type="submission" date="2019-09" db="EMBL/GenBank/DDBJ databases">
        <title>Draft genome sequence assemblies of isolates from the urinary tract.</title>
        <authorList>
            <person name="Mores C.R."/>
            <person name="Putonti C."/>
            <person name="Wolfe A.J."/>
        </authorList>
    </citation>
    <scope>NUCLEOTIDE SEQUENCE [LARGE SCALE GENOMIC DNA]</scope>
    <source>
        <strain evidence="2 3">UMB246</strain>
    </source>
</reference>